<organism evidence="2 3">
    <name type="scientific">Heterorhabditis bacteriophora</name>
    <name type="common">Entomopathogenic nematode worm</name>
    <dbReference type="NCBI Taxonomy" id="37862"/>
    <lineage>
        <taxon>Eukaryota</taxon>
        <taxon>Metazoa</taxon>
        <taxon>Ecdysozoa</taxon>
        <taxon>Nematoda</taxon>
        <taxon>Chromadorea</taxon>
        <taxon>Rhabditida</taxon>
        <taxon>Rhabditina</taxon>
        <taxon>Rhabditomorpha</taxon>
        <taxon>Strongyloidea</taxon>
        <taxon>Heterorhabditidae</taxon>
        <taxon>Heterorhabditis</taxon>
    </lineage>
</organism>
<evidence type="ECO:0000313" key="2">
    <source>
        <dbReference type="Proteomes" id="UP000095283"/>
    </source>
</evidence>
<dbReference type="AlphaFoldDB" id="A0A1I7WBS6"/>
<evidence type="ECO:0000313" key="3">
    <source>
        <dbReference type="WBParaSite" id="Hba_02160"/>
    </source>
</evidence>
<dbReference type="PROSITE" id="PS50003">
    <property type="entry name" value="PH_DOMAIN"/>
    <property type="match status" value="1"/>
</dbReference>
<reference evidence="3" key="1">
    <citation type="submission" date="2016-11" db="UniProtKB">
        <authorList>
            <consortium name="WormBaseParasite"/>
        </authorList>
    </citation>
    <scope>IDENTIFICATION</scope>
</reference>
<keyword evidence="2" id="KW-1185">Reference proteome</keyword>
<dbReference type="Gene3D" id="2.30.29.30">
    <property type="entry name" value="Pleckstrin-homology domain (PH domain)/Phosphotyrosine-binding domain (PTB)"/>
    <property type="match status" value="1"/>
</dbReference>
<dbReference type="WBParaSite" id="Hba_02160">
    <property type="protein sequence ID" value="Hba_02160"/>
    <property type="gene ID" value="Hba_02160"/>
</dbReference>
<feature type="domain" description="PH" evidence="1">
    <location>
        <begin position="6"/>
        <end position="37"/>
    </location>
</feature>
<dbReference type="Proteomes" id="UP000095283">
    <property type="component" value="Unplaced"/>
</dbReference>
<sequence>MPPDPDVMMEGYLYKRSSNAFKTWNRRWFQIKDNKLK</sequence>
<name>A0A1I7WBS6_HETBA</name>
<proteinExistence type="predicted"/>
<protein>
    <submittedName>
        <fullName evidence="3">PH domain-containing protein</fullName>
    </submittedName>
</protein>
<dbReference type="InterPro" id="IPR001849">
    <property type="entry name" value="PH_domain"/>
</dbReference>
<accession>A0A1I7WBS6</accession>
<dbReference type="SUPFAM" id="SSF50729">
    <property type="entry name" value="PH domain-like"/>
    <property type="match status" value="1"/>
</dbReference>
<dbReference type="InterPro" id="IPR011993">
    <property type="entry name" value="PH-like_dom_sf"/>
</dbReference>
<dbReference type="Pfam" id="PF00169">
    <property type="entry name" value="PH"/>
    <property type="match status" value="1"/>
</dbReference>
<evidence type="ECO:0000259" key="1">
    <source>
        <dbReference type="PROSITE" id="PS50003"/>
    </source>
</evidence>